<dbReference type="InterPro" id="IPR035441">
    <property type="entry name" value="TFIIS/LEDGF_dom_sf"/>
</dbReference>
<keyword evidence="10" id="KW-0804">Transcription</keyword>
<dbReference type="GO" id="GO:0003677">
    <property type="term" value="F:DNA binding"/>
    <property type="evidence" value="ECO:0007669"/>
    <property type="project" value="UniProtKB-KW"/>
</dbReference>
<feature type="domain" description="TFIIS central" evidence="15">
    <location>
        <begin position="210"/>
        <end position="327"/>
    </location>
</feature>
<evidence type="ECO:0000256" key="11">
    <source>
        <dbReference type="SAM" id="MobiDB-lite"/>
    </source>
</evidence>
<dbReference type="SUPFAM" id="SSF47676">
    <property type="entry name" value="Conserved domain common to transcription factors TFIIS, elongin A, CRSP70"/>
    <property type="match status" value="1"/>
</dbReference>
<dbReference type="Pfam" id="PF01096">
    <property type="entry name" value="Zn_ribbon_TFIIS"/>
    <property type="match status" value="1"/>
</dbReference>
<dbReference type="InterPro" id="IPR001222">
    <property type="entry name" value="Znf_TFIIS"/>
</dbReference>
<sequence>MYTFCFSIVLVIGVIAMGCEEEVLKISKGLDKMVTAGPSKHLAPFHDFLLRSIEGCPCADYVREEYLAPDRIGLRRLAKKFAGDEEQVQALDMLRQLQSLPITLEILTKTRIGMAVNALRKSSNDDDVISLAKTLIKNWKKLLGSTPSRNDEPSSGTGNNRGSGDASSKNKNKNQSQDGQQNNQTKAPPSAQNPPRQTSFPAAANTTDAVRLKCRELLSAALKGSGLPEGCDEVDPDDLARHIESSCYDEFNNTDMKYKNRIRSRVANLKDPKNPNLRLAVLIGQISPDRLAKMSAEEMASDELKQLRQKLTKEAIDDHQMAVTGGTKTDLLKCGKCRKSNCTYNQVQTRSADEPMTTFVFCNECGHRWKFC</sequence>
<feature type="domain" description="TFIIS N-terminal" evidence="14">
    <location>
        <begin position="73"/>
        <end position="146"/>
    </location>
</feature>
<evidence type="ECO:0000259" key="13">
    <source>
        <dbReference type="PROSITE" id="PS51133"/>
    </source>
</evidence>
<dbReference type="Pfam" id="PF08711">
    <property type="entry name" value="Med26"/>
    <property type="match status" value="1"/>
</dbReference>
<keyword evidence="17" id="KW-1185">Reference proteome</keyword>
<dbReference type="InterPro" id="IPR017923">
    <property type="entry name" value="TFIIS_N"/>
</dbReference>
<dbReference type="RefSeq" id="XP_022651459.1">
    <property type="nucleotide sequence ID" value="XM_022795724.1"/>
</dbReference>
<dbReference type="Gene3D" id="1.10.472.30">
    <property type="entry name" value="Transcription elongation factor S-II, central domain"/>
    <property type="match status" value="1"/>
</dbReference>
<organism evidence="16 17">
    <name type="scientific">Varroa destructor</name>
    <name type="common">Honeybee mite</name>
    <dbReference type="NCBI Taxonomy" id="109461"/>
    <lineage>
        <taxon>Eukaryota</taxon>
        <taxon>Metazoa</taxon>
        <taxon>Ecdysozoa</taxon>
        <taxon>Arthropoda</taxon>
        <taxon>Chelicerata</taxon>
        <taxon>Arachnida</taxon>
        <taxon>Acari</taxon>
        <taxon>Parasitiformes</taxon>
        <taxon>Mesostigmata</taxon>
        <taxon>Gamasina</taxon>
        <taxon>Dermanyssoidea</taxon>
        <taxon>Varroidae</taxon>
        <taxon>Varroa</taxon>
    </lineage>
</organism>
<dbReference type="GO" id="GO:0005634">
    <property type="term" value="C:nucleus"/>
    <property type="evidence" value="ECO:0007669"/>
    <property type="project" value="UniProtKB-SubCell"/>
</dbReference>
<protein>
    <recommendedName>
        <fullName evidence="10">Transcription elongation factor</fullName>
    </recommendedName>
</protein>
<dbReference type="PROSITE" id="PS51133">
    <property type="entry name" value="ZF_TFIIS_2"/>
    <property type="match status" value="1"/>
</dbReference>
<evidence type="ECO:0000259" key="14">
    <source>
        <dbReference type="PROSITE" id="PS51319"/>
    </source>
</evidence>
<dbReference type="Gene3D" id="1.20.930.10">
    <property type="entry name" value="Conserved domain common to transcription factors TFIIS, elongin A, CRSP70"/>
    <property type="match status" value="1"/>
</dbReference>
<accession>A0A7M7JJR4</accession>
<dbReference type="AlphaFoldDB" id="A0A7M7JJR4"/>
<dbReference type="SMART" id="SM00510">
    <property type="entry name" value="TFS2M"/>
    <property type="match status" value="1"/>
</dbReference>
<evidence type="ECO:0000256" key="10">
    <source>
        <dbReference type="RuleBase" id="RU368078"/>
    </source>
</evidence>
<dbReference type="PROSITE" id="PS00466">
    <property type="entry name" value="ZF_TFIIS_1"/>
    <property type="match status" value="1"/>
</dbReference>
<dbReference type="Pfam" id="PF07500">
    <property type="entry name" value="TFIIS_M"/>
    <property type="match status" value="1"/>
</dbReference>
<feature type="signal peptide" evidence="12">
    <location>
        <begin position="1"/>
        <end position="21"/>
    </location>
</feature>
<dbReference type="EnsemblMetazoa" id="XM_022795724">
    <property type="protein sequence ID" value="XP_022651459"/>
    <property type="gene ID" value="LOC111246319"/>
</dbReference>
<evidence type="ECO:0000313" key="16">
    <source>
        <dbReference type="EnsemblMetazoa" id="XP_022651459"/>
    </source>
</evidence>
<feature type="chain" id="PRO_5029538387" description="Transcription elongation factor" evidence="12">
    <location>
        <begin position="22"/>
        <end position="372"/>
    </location>
</feature>
<dbReference type="GeneID" id="111246319"/>
<dbReference type="OrthoDB" id="44867at2759"/>
<evidence type="ECO:0000313" key="17">
    <source>
        <dbReference type="Proteomes" id="UP000594260"/>
    </source>
</evidence>
<dbReference type="CDD" id="cd00183">
    <property type="entry name" value="TFIIS_I"/>
    <property type="match status" value="1"/>
</dbReference>
<evidence type="ECO:0000256" key="8">
    <source>
        <dbReference type="PROSITE-ProRule" id="PRU00472"/>
    </source>
</evidence>
<evidence type="ECO:0000256" key="9">
    <source>
        <dbReference type="PROSITE-ProRule" id="PRU00649"/>
    </source>
</evidence>
<comment type="similarity">
    <text evidence="2 10">Belongs to the TFS-II family.</text>
</comment>
<dbReference type="GO" id="GO:0006368">
    <property type="term" value="P:transcription elongation by RNA polymerase II"/>
    <property type="evidence" value="ECO:0007669"/>
    <property type="project" value="InterPro"/>
</dbReference>
<reference evidence="16" key="1">
    <citation type="submission" date="2021-01" db="UniProtKB">
        <authorList>
            <consortium name="EnsemblMetazoa"/>
        </authorList>
    </citation>
    <scope>IDENTIFICATION</scope>
</reference>
<dbReference type="SMART" id="SM00509">
    <property type="entry name" value="TFS2N"/>
    <property type="match status" value="1"/>
</dbReference>
<comment type="function">
    <text evidence="7">Necessary for efficient RNA polymerase II transcription elongation past template-encoded arresting sites. The arresting sites in DNA have the property of trapping a certain fraction of elongating RNA polymerases that pass through, resulting in locked ternary complexes. Cleavage of the nascent transcript by S-II allows the resumption of elongation from the new 3'-terminus.</text>
</comment>
<dbReference type="PANTHER" id="PTHR11477">
    <property type="entry name" value="TRANSCRIPTION FACTOR S-II ZINC FINGER DOMAIN-CONTAINING PROTEIN"/>
    <property type="match status" value="1"/>
</dbReference>
<dbReference type="CDD" id="cd13749">
    <property type="entry name" value="Zn-ribbon_TFIIS"/>
    <property type="match status" value="1"/>
</dbReference>
<feature type="compositionally biased region" description="Polar residues" evidence="11">
    <location>
        <begin position="145"/>
        <end position="187"/>
    </location>
</feature>
<evidence type="ECO:0000256" key="4">
    <source>
        <dbReference type="ARBA" id="ARBA00022771"/>
    </source>
</evidence>
<keyword evidence="10" id="KW-0238">DNA-binding</keyword>
<dbReference type="PANTHER" id="PTHR11477:SF0">
    <property type="entry name" value="IP08861P-RELATED"/>
    <property type="match status" value="1"/>
</dbReference>
<dbReference type="InParanoid" id="A0A7M7JJR4"/>
<feature type="domain" description="TFIIS-type" evidence="13">
    <location>
        <begin position="330"/>
        <end position="370"/>
    </location>
</feature>
<feature type="region of interest" description="Disordered" evidence="11">
    <location>
        <begin position="143"/>
        <end position="201"/>
    </location>
</feature>
<proteinExistence type="inferred from homology"/>
<evidence type="ECO:0000256" key="6">
    <source>
        <dbReference type="ARBA" id="ARBA00023242"/>
    </source>
</evidence>
<dbReference type="InterPro" id="IPR006289">
    <property type="entry name" value="TFSII"/>
</dbReference>
<dbReference type="OMA" id="CHKKNCT"/>
<name>A0A7M7JJR4_VARDE</name>
<evidence type="ECO:0000256" key="3">
    <source>
        <dbReference type="ARBA" id="ARBA00022723"/>
    </source>
</evidence>
<dbReference type="PROSITE" id="PS51321">
    <property type="entry name" value="TFIIS_CENTRAL"/>
    <property type="match status" value="1"/>
</dbReference>
<evidence type="ECO:0000256" key="7">
    <source>
        <dbReference type="ARBA" id="ARBA00025408"/>
    </source>
</evidence>
<keyword evidence="6 9" id="KW-0539">Nucleus</keyword>
<dbReference type="CTD" id="34883"/>
<keyword evidence="3 10" id="KW-0479">Metal-binding</keyword>
<evidence type="ECO:0000256" key="12">
    <source>
        <dbReference type="SAM" id="SignalP"/>
    </source>
</evidence>
<evidence type="ECO:0000259" key="15">
    <source>
        <dbReference type="PROSITE" id="PS51321"/>
    </source>
</evidence>
<dbReference type="InterPro" id="IPR003618">
    <property type="entry name" value="TFIIS_cen_dom"/>
</dbReference>
<keyword evidence="12" id="KW-0732">Signal</keyword>
<keyword evidence="5 10" id="KW-0862">Zinc</keyword>
<dbReference type="InterPro" id="IPR003617">
    <property type="entry name" value="TFIIS/CRSP70_N_sub"/>
</dbReference>
<dbReference type="Gene3D" id="2.20.25.10">
    <property type="match status" value="1"/>
</dbReference>
<dbReference type="FunFam" id="2.20.25.10:FF:000001">
    <property type="entry name" value="Probable Transcription elongation factor S-II"/>
    <property type="match status" value="1"/>
</dbReference>
<dbReference type="SMART" id="SM00440">
    <property type="entry name" value="ZnF_C2C2"/>
    <property type="match status" value="1"/>
</dbReference>
<dbReference type="PROSITE" id="PS51319">
    <property type="entry name" value="TFIIS_N"/>
    <property type="match status" value="1"/>
</dbReference>
<dbReference type="NCBIfam" id="TIGR01385">
    <property type="entry name" value="TFSII"/>
    <property type="match status" value="1"/>
</dbReference>
<dbReference type="GO" id="GO:0008270">
    <property type="term" value="F:zinc ion binding"/>
    <property type="evidence" value="ECO:0007669"/>
    <property type="project" value="UniProtKB-UniRule"/>
</dbReference>
<evidence type="ECO:0000256" key="5">
    <source>
        <dbReference type="ARBA" id="ARBA00022833"/>
    </source>
</evidence>
<keyword evidence="4 8" id="KW-0863">Zinc-finger</keyword>
<keyword evidence="10" id="KW-0805">Transcription regulation</keyword>
<dbReference type="SUPFAM" id="SSF57783">
    <property type="entry name" value="Zinc beta-ribbon"/>
    <property type="match status" value="1"/>
</dbReference>
<dbReference type="InterPro" id="IPR036575">
    <property type="entry name" value="TFIIS_cen_dom_sf"/>
</dbReference>
<evidence type="ECO:0000256" key="2">
    <source>
        <dbReference type="ARBA" id="ARBA00009647"/>
    </source>
</evidence>
<dbReference type="FunCoup" id="A0A7M7JJR4">
    <property type="interactions" value="1999"/>
</dbReference>
<dbReference type="Proteomes" id="UP000594260">
    <property type="component" value="Unplaced"/>
</dbReference>
<evidence type="ECO:0000256" key="1">
    <source>
        <dbReference type="ARBA" id="ARBA00004123"/>
    </source>
</evidence>
<comment type="subcellular location">
    <subcellularLocation>
        <location evidence="1 9 10">Nucleus</location>
    </subcellularLocation>
</comment>
<dbReference type="KEGG" id="vde:111246319"/>
<dbReference type="SUPFAM" id="SSF46942">
    <property type="entry name" value="Elongation factor TFIIS domain 2"/>
    <property type="match status" value="1"/>
</dbReference>